<evidence type="ECO:0000256" key="6">
    <source>
        <dbReference type="SAM" id="MobiDB-lite"/>
    </source>
</evidence>
<dbReference type="Proteomes" id="UP000275076">
    <property type="component" value="Unassembled WGS sequence"/>
</dbReference>
<dbReference type="InterPro" id="IPR016163">
    <property type="entry name" value="Ald_DH_C"/>
</dbReference>
<protein>
    <submittedName>
        <fullName evidence="8">Aldehyde dehydrogenase family protein</fullName>
    </submittedName>
</protein>
<dbReference type="SUPFAM" id="SSF53720">
    <property type="entry name" value="ALDH-like"/>
    <property type="match status" value="1"/>
</dbReference>
<comment type="caution">
    <text evidence="8">The sequence shown here is derived from an EMBL/GenBank/DDBJ whole genome shotgun (WGS) entry which is preliminary data.</text>
</comment>
<dbReference type="InterPro" id="IPR016162">
    <property type="entry name" value="Ald_DH_N"/>
</dbReference>
<dbReference type="FunFam" id="3.40.309.10:FF:000009">
    <property type="entry name" value="Aldehyde dehydrogenase A"/>
    <property type="match status" value="1"/>
</dbReference>
<feature type="region of interest" description="Disordered" evidence="6">
    <location>
        <begin position="20"/>
        <end position="42"/>
    </location>
</feature>
<evidence type="ECO:0000259" key="7">
    <source>
        <dbReference type="Pfam" id="PF00171"/>
    </source>
</evidence>
<dbReference type="InterPro" id="IPR029510">
    <property type="entry name" value="Ald_DH_CS_GLU"/>
</dbReference>
<keyword evidence="2 5" id="KW-0560">Oxidoreductase</keyword>
<dbReference type="Gene3D" id="3.40.605.10">
    <property type="entry name" value="Aldehyde Dehydrogenase, Chain A, domain 1"/>
    <property type="match status" value="1"/>
</dbReference>
<proteinExistence type="inferred from homology"/>
<evidence type="ECO:0000313" key="9">
    <source>
        <dbReference type="Proteomes" id="UP000275076"/>
    </source>
</evidence>
<accession>A0A3R9NZ91</accession>
<evidence type="ECO:0000256" key="4">
    <source>
        <dbReference type="PROSITE-ProRule" id="PRU10007"/>
    </source>
</evidence>
<dbReference type="EMBL" id="RBVX01000069">
    <property type="protein sequence ID" value="RSL29407.1"/>
    <property type="molecule type" value="Genomic_DNA"/>
</dbReference>
<comment type="similarity">
    <text evidence="1 5">Belongs to the aldehyde dehydrogenase family.</text>
</comment>
<evidence type="ECO:0000313" key="8">
    <source>
        <dbReference type="EMBL" id="RSL29407.1"/>
    </source>
</evidence>
<dbReference type="PANTHER" id="PTHR42986:SF1">
    <property type="entry name" value="BENZALDEHYDE DEHYDROGENASE YFMT"/>
    <property type="match status" value="1"/>
</dbReference>
<evidence type="ECO:0000256" key="3">
    <source>
        <dbReference type="ARBA" id="ARBA00023027"/>
    </source>
</evidence>
<dbReference type="Pfam" id="PF00171">
    <property type="entry name" value="Aldedh"/>
    <property type="match status" value="1"/>
</dbReference>
<dbReference type="RefSeq" id="WP_125562605.1">
    <property type="nucleotide sequence ID" value="NZ_RBVX01000069.1"/>
</dbReference>
<organism evidence="8 9">
    <name type="scientific">Salibacterium salarium</name>
    <dbReference type="NCBI Taxonomy" id="284579"/>
    <lineage>
        <taxon>Bacteria</taxon>
        <taxon>Bacillati</taxon>
        <taxon>Bacillota</taxon>
        <taxon>Bacilli</taxon>
        <taxon>Bacillales</taxon>
        <taxon>Bacillaceae</taxon>
    </lineage>
</organism>
<keyword evidence="3" id="KW-0520">NAD</keyword>
<reference evidence="8 9" key="1">
    <citation type="submission" date="2018-10" db="EMBL/GenBank/DDBJ databases">
        <title>Draft genome sequence of Bacillus salarius IM0101, isolated from a hypersaline soil in Inner Mongolia, China.</title>
        <authorList>
            <person name="Yamprayoonswat W."/>
            <person name="Boonvisut S."/>
            <person name="Jumpathong W."/>
            <person name="Sittihan S."/>
            <person name="Ruangsuj P."/>
            <person name="Wanthongcharoen S."/>
            <person name="Thongpramul N."/>
            <person name="Pimmason S."/>
            <person name="Yu B."/>
            <person name="Yasawong M."/>
        </authorList>
    </citation>
    <scope>NUCLEOTIDE SEQUENCE [LARGE SCALE GENOMIC DNA]</scope>
    <source>
        <strain evidence="8 9">IM0101</strain>
    </source>
</reference>
<feature type="compositionally biased region" description="Polar residues" evidence="6">
    <location>
        <begin position="29"/>
        <end position="42"/>
    </location>
</feature>
<dbReference type="InterPro" id="IPR015590">
    <property type="entry name" value="Aldehyde_DH_dom"/>
</dbReference>
<gene>
    <name evidence="8" type="ORF">D7Z54_31435</name>
</gene>
<keyword evidence="9" id="KW-1185">Reference proteome</keyword>
<dbReference type="PANTHER" id="PTHR42986">
    <property type="entry name" value="BENZALDEHYDE DEHYDROGENASE YFMT"/>
    <property type="match status" value="1"/>
</dbReference>
<dbReference type="PROSITE" id="PS00687">
    <property type="entry name" value="ALDEHYDE_DEHYDR_GLU"/>
    <property type="match status" value="1"/>
</dbReference>
<dbReference type="InterPro" id="IPR016161">
    <property type="entry name" value="Ald_DH/histidinol_DH"/>
</dbReference>
<dbReference type="GO" id="GO:0016620">
    <property type="term" value="F:oxidoreductase activity, acting on the aldehyde or oxo group of donors, NAD or NADP as acceptor"/>
    <property type="evidence" value="ECO:0007669"/>
    <property type="project" value="InterPro"/>
</dbReference>
<sequence length="488" mass="53078">MRNYTFSDLIQQAIAGSWRDGNGKHRMKNSNPYSNQPLGDVQSASADDLDQAYESASRAQKEWININPYQRRDMLLKTAQILEKREDEITDLIIDELGGTRLKAAFEIGLVKDMIKEASTYPLRMDGQILPSPVDGKENRVYRMPVGVVGVISPFNFPFYLSMKSVVTAIGAGNGVVIKPHEDTPVTGGTMIVNLFEESGIPSGLVNTVITQISEIGDLFVSHPLNKVVSFTGSTTVGQKIGELAGKYLKKASLELGGNSALIVLEDADIDYAVSAAVFSRFTHQGQICMSANRIIIHESIKDAFLTKYKEVVSSLTVGNPRDDETIIGPLINKKQVDTLMEIVNKGIEEGATPYLKGSVNGNVVSPTILTDVKPDMTVANQELFGPVVSVLTFKTDEEAVKIANASDYGLSGAIHTEDVERGAELAKRMETGMIHINDGTINDEPLVAFGGEKMSGVGRLNGSNSLDAFTTQKWISVQHSKRAFPYS</sequence>
<feature type="domain" description="Aldehyde dehydrogenase" evidence="7">
    <location>
        <begin position="18"/>
        <end position="476"/>
    </location>
</feature>
<dbReference type="Gene3D" id="3.40.309.10">
    <property type="entry name" value="Aldehyde Dehydrogenase, Chain A, domain 2"/>
    <property type="match status" value="1"/>
</dbReference>
<evidence type="ECO:0000256" key="5">
    <source>
        <dbReference type="RuleBase" id="RU003345"/>
    </source>
</evidence>
<dbReference type="AlphaFoldDB" id="A0A3R9NZ91"/>
<dbReference type="OrthoDB" id="9762913at2"/>
<name>A0A3R9NZ91_9BACI</name>
<evidence type="ECO:0000256" key="1">
    <source>
        <dbReference type="ARBA" id="ARBA00009986"/>
    </source>
</evidence>
<feature type="active site" evidence="4">
    <location>
        <position position="255"/>
    </location>
</feature>
<evidence type="ECO:0000256" key="2">
    <source>
        <dbReference type="ARBA" id="ARBA00023002"/>
    </source>
</evidence>